<dbReference type="EMBL" id="CCYD01000442">
    <property type="protein sequence ID" value="CEG39770.1"/>
    <property type="molecule type" value="Genomic_DNA"/>
</dbReference>
<dbReference type="RefSeq" id="XP_024576139.1">
    <property type="nucleotide sequence ID" value="XM_024725353.1"/>
</dbReference>
<name>A0A0P1AFC2_PLAHL</name>
<dbReference type="AlphaFoldDB" id="A0A0P1AFC2"/>
<proteinExistence type="predicted"/>
<reference evidence="2" key="1">
    <citation type="submission" date="2014-09" db="EMBL/GenBank/DDBJ databases">
        <authorList>
            <person name="Sharma Rahul"/>
            <person name="Thines Marco"/>
        </authorList>
    </citation>
    <scope>NUCLEOTIDE SEQUENCE [LARGE SCALE GENOMIC DNA]</scope>
</reference>
<evidence type="ECO:0000313" key="2">
    <source>
        <dbReference type="Proteomes" id="UP000054928"/>
    </source>
</evidence>
<evidence type="ECO:0000313" key="1">
    <source>
        <dbReference type="EMBL" id="CEG39770.1"/>
    </source>
</evidence>
<keyword evidence="2" id="KW-1185">Reference proteome</keyword>
<sequence>MRMVLEERDLWEVVNEKVKLEQLGSALDQSTFKHKARTALATICHAMEDWQSPLVRWAKDAYDVWSRLEAKMDEGDDVRQHIKKMKTLAEQLDAVDDFVTEDDLVITLLLSLSESFAFLITA</sequence>
<protein>
    <submittedName>
        <fullName evidence="1">Copia proteinlike</fullName>
    </submittedName>
</protein>
<dbReference type="Pfam" id="PF14223">
    <property type="entry name" value="Retrotran_gag_2"/>
    <property type="match status" value="1"/>
</dbReference>
<dbReference type="GeneID" id="36405061"/>
<dbReference type="OrthoDB" id="153096at2759"/>
<dbReference type="Proteomes" id="UP000054928">
    <property type="component" value="Unassembled WGS sequence"/>
</dbReference>
<accession>A0A0P1AFC2</accession>
<organism evidence="1 2">
    <name type="scientific">Plasmopara halstedii</name>
    <name type="common">Downy mildew of sunflower</name>
    <dbReference type="NCBI Taxonomy" id="4781"/>
    <lineage>
        <taxon>Eukaryota</taxon>
        <taxon>Sar</taxon>
        <taxon>Stramenopiles</taxon>
        <taxon>Oomycota</taxon>
        <taxon>Peronosporomycetes</taxon>
        <taxon>Peronosporales</taxon>
        <taxon>Peronosporaceae</taxon>
        <taxon>Plasmopara</taxon>
    </lineage>
</organism>